<reference evidence="2" key="1">
    <citation type="submission" date="2022-10" db="EMBL/GenBank/DDBJ databases">
        <title>The complete genomes of actinobacterial strains from the NBC collection.</title>
        <authorList>
            <person name="Joergensen T.S."/>
            <person name="Alvarez Arevalo M."/>
            <person name="Sterndorff E.B."/>
            <person name="Faurdal D."/>
            <person name="Vuksanovic O."/>
            <person name="Mourched A.-S."/>
            <person name="Charusanti P."/>
            <person name="Shaw S."/>
            <person name="Blin K."/>
            <person name="Weber T."/>
        </authorList>
    </citation>
    <scope>NUCLEOTIDE SEQUENCE</scope>
    <source>
        <strain evidence="2">NBC_01393</strain>
    </source>
</reference>
<feature type="compositionally biased region" description="Low complexity" evidence="1">
    <location>
        <begin position="1"/>
        <end position="19"/>
    </location>
</feature>
<dbReference type="InterPro" id="IPR036514">
    <property type="entry name" value="SGNH_hydro_sf"/>
</dbReference>
<dbReference type="SUPFAM" id="SSF52266">
    <property type="entry name" value="SGNH hydrolase"/>
    <property type="match status" value="1"/>
</dbReference>
<evidence type="ECO:0000256" key="1">
    <source>
        <dbReference type="SAM" id="MobiDB-lite"/>
    </source>
</evidence>
<proteinExistence type="predicted"/>
<dbReference type="Gene3D" id="3.40.50.1110">
    <property type="entry name" value="SGNH hydrolase"/>
    <property type="match status" value="1"/>
</dbReference>
<evidence type="ECO:0000313" key="2">
    <source>
        <dbReference type="EMBL" id="WTZ13003.1"/>
    </source>
</evidence>
<feature type="region of interest" description="Disordered" evidence="1">
    <location>
        <begin position="1"/>
        <end position="29"/>
    </location>
</feature>
<name>A0AAU3I9G3_9ACTN</name>
<gene>
    <name evidence="2" type="ORF">OG699_36625</name>
</gene>
<sequence length="83" mass="8536">MPPTSSSARAAATPAQSPPGSWARCLSRADGNPHVQSRAFGHLDQNTTLVTLSIGGNGARFSAIVQKCLIAMNGGRHPHNSGS</sequence>
<accession>A0AAU3I9G3</accession>
<dbReference type="AlphaFoldDB" id="A0AAU3I9G3"/>
<dbReference type="EMBL" id="CP109546">
    <property type="protein sequence ID" value="WTZ13003.1"/>
    <property type="molecule type" value="Genomic_DNA"/>
</dbReference>
<organism evidence="2">
    <name type="scientific">Streptomyces sp. NBC_01393</name>
    <dbReference type="NCBI Taxonomy" id="2903851"/>
    <lineage>
        <taxon>Bacteria</taxon>
        <taxon>Bacillati</taxon>
        <taxon>Actinomycetota</taxon>
        <taxon>Actinomycetes</taxon>
        <taxon>Kitasatosporales</taxon>
        <taxon>Streptomycetaceae</taxon>
        <taxon>Streptomyces</taxon>
    </lineage>
</organism>
<protein>
    <submittedName>
        <fullName evidence="2">Uncharacterized protein</fullName>
    </submittedName>
</protein>